<gene>
    <name evidence="5" type="ORF">CIT25_06465</name>
</gene>
<dbReference type="SMART" id="SM00345">
    <property type="entry name" value="HTH_GNTR"/>
    <property type="match status" value="1"/>
</dbReference>
<name>A0AB36RG08_9HYPH</name>
<dbReference type="EMBL" id="NPKI01000011">
    <property type="protein sequence ID" value="PAQ03047.1"/>
    <property type="molecule type" value="Genomic_DNA"/>
</dbReference>
<dbReference type="InterPro" id="IPR036388">
    <property type="entry name" value="WH-like_DNA-bd_sf"/>
</dbReference>
<dbReference type="SUPFAM" id="SSF46785">
    <property type="entry name" value="Winged helix' DNA-binding domain"/>
    <property type="match status" value="1"/>
</dbReference>
<keyword evidence="1" id="KW-0805">Transcription regulation</keyword>
<evidence type="ECO:0000259" key="4">
    <source>
        <dbReference type="PROSITE" id="PS50949"/>
    </source>
</evidence>
<evidence type="ECO:0000313" key="6">
    <source>
        <dbReference type="Proteomes" id="UP000216215"/>
    </source>
</evidence>
<proteinExistence type="predicted"/>
<dbReference type="Gene3D" id="1.20.120.530">
    <property type="entry name" value="GntR ligand-binding domain-like"/>
    <property type="match status" value="1"/>
</dbReference>
<keyword evidence="3" id="KW-0804">Transcription</keyword>
<keyword evidence="2" id="KW-0238">DNA-binding</keyword>
<dbReference type="GO" id="GO:0003677">
    <property type="term" value="F:DNA binding"/>
    <property type="evidence" value="ECO:0007669"/>
    <property type="project" value="UniProtKB-KW"/>
</dbReference>
<dbReference type="Gene3D" id="1.10.10.10">
    <property type="entry name" value="Winged helix-like DNA-binding domain superfamily/Winged helix DNA-binding domain"/>
    <property type="match status" value="1"/>
</dbReference>
<reference evidence="6" key="1">
    <citation type="submission" date="2017-08" db="EMBL/GenBank/DDBJ databases">
        <title>Mesorhizobium wenxinae sp. nov., a novel rhizobial species isolated from root nodules of chickpea (Cicer arietinum L.).</title>
        <authorList>
            <person name="Zhang J."/>
        </authorList>
    </citation>
    <scope>NUCLEOTIDE SEQUENCE [LARGE SCALE GENOMIC DNA]</scope>
    <source>
        <strain evidence="6">USDA 3392</strain>
    </source>
</reference>
<comment type="caution">
    <text evidence="5">The sequence shown here is derived from an EMBL/GenBank/DDBJ whole genome shotgun (WGS) entry which is preliminary data.</text>
</comment>
<dbReference type="AlphaFoldDB" id="A0AB36RG08"/>
<accession>A0AB36RG08</accession>
<dbReference type="PANTHER" id="PTHR43537:SF51">
    <property type="entry name" value="HTH-TYPE TRANSCRIPTIONAL REGULATOR LGOR-RELATED"/>
    <property type="match status" value="1"/>
</dbReference>
<evidence type="ECO:0000256" key="1">
    <source>
        <dbReference type="ARBA" id="ARBA00023015"/>
    </source>
</evidence>
<dbReference type="InterPro" id="IPR008920">
    <property type="entry name" value="TF_FadR/GntR_C"/>
</dbReference>
<evidence type="ECO:0000313" key="5">
    <source>
        <dbReference type="EMBL" id="PAQ03047.1"/>
    </source>
</evidence>
<dbReference type="Proteomes" id="UP000216215">
    <property type="component" value="Unassembled WGS sequence"/>
</dbReference>
<keyword evidence="6" id="KW-1185">Reference proteome</keyword>
<feature type="domain" description="HTH gntR-type" evidence="4">
    <location>
        <begin position="32"/>
        <end position="98"/>
    </location>
</feature>
<dbReference type="PROSITE" id="PS50949">
    <property type="entry name" value="HTH_GNTR"/>
    <property type="match status" value="1"/>
</dbReference>
<evidence type="ECO:0000256" key="2">
    <source>
        <dbReference type="ARBA" id="ARBA00023125"/>
    </source>
</evidence>
<dbReference type="SUPFAM" id="SSF48008">
    <property type="entry name" value="GntR ligand-binding domain-like"/>
    <property type="match status" value="1"/>
</dbReference>
<dbReference type="InterPro" id="IPR011711">
    <property type="entry name" value="GntR_C"/>
</dbReference>
<protein>
    <recommendedName>
        <fullName evidence="4">HTH gntR-type domain-containing protein</fullName>
    </recommendedName>
</protein>
<dbReference type="SMART" id="SM00895">
    <property type="entry name" value="FCD"/>
    <property type="match status" value="1"/>
</dbReference>
<dbReference type="CDD" id="cd07377">
    <property type="entry name" value="WHTH_GntR"/>
    <property type="match status" value="1"/>
</dbReference>
<dbReference type="Pfam" id="PF00392">
    <property type="entry name" value="GntR"/>
    <property type="match status" value="1"/>
</dbReference>
<dbReference type="Pfam" id="PF07729">
    <property type="entry name" value="FCD"/>
    <property type="match status" value="1"/>
</dbReference>
<sequence>MTARAQPQPYTKSSHGKAWMAEAIEFKRVGEGNLRAQVYQQIRLTIQRGELAPGQKLVDVDIAAQLGISRMPVRDALMQLVHEGYLVGTTRGFTLPTLTATDIANIFEVRRLLEPRAAAHAARTLDAAGLKTLAAALQEAEAAAAAGDAALFFQANSAFRNCWLGAVENDRLSQTIARFADHVLVVRLKTLSHQPTQAVIVAGMRAIYEAFAKRDAVAAYDRMTHFIQNAEERFMKLSPPLQQFDDEAASIPRQGKS</sequence>
<evidence type="ECO:0000256" key="3">
    <source>
        <dbReference type="ARBA" id="ARBA00023163"/>
    </source>
</evidence>
<dbReference type="GO" id="GO:0003700">
    <property type="term" value="F:DNA-binding transcription factor activity"/>
    <property type="evidence" value="ECO:0007669"/>
    <property type="project" value="InterPro"/>
</dbReference>
<dbReference type="InterPro" id="IPR000524">
    <property type="entry name" value="Tscrpt_reg_HTH_GntR"/>
</dbReference>
<dbReference type="PANTHER" id="PTHR43537">
    <property type="entry name" value="TRANSCRIPTIONAL REGULATOR, GNTR FAMILY"/>
    <property type="match status" value="1"/>
</dbReference>
<dbReference type="InterPro" id="IPR036390">
    <property type="entry name" value="WH_DNA-bd_sf"/>
</dbReference>
<organism evidence="5 6">
    <name type="scientific">Mesorhizobium mediterraneum</name>
    <dbReference type="NCBI Taxonomy" id="43617"/>
    <lineage>
        <taxon>Bacteria</taxon>
        <taxon>Pseudomonadati</taxon>
        <taxon>Pseudomonadota</taxon>
        <taxon>Alphaproteobacteria</taxon>
        <taxon>Hyphomicrobiales</taxon>
        <taxon>Phyllobacteriaceae</taxon>
        <taxon>Mesorhizobium</taxon>
    </lineage>
</organism>